<organism evidence="2 3">
    <name type="scientific">Collybiopsis luxurians FD-317 M1</name>
    <dbReference type="NCBI Taxonomy" id="944289"/>
    <lineage>
        <taxon>Eukaryota</taxon>
        <taxon>Fungi</taxon>
        <taxon>Dikarya</taxon>
        <taxon>Basidiomycota</taxon>
        <taxon>Agaricomycotina</taxon>
        <taxon>Agaricomycetes</taxon>
        <taxon>Agaricomycetidae</taxon>
        <taxon>Agaricales</taxon>
        <taxon>Marasmiineae</taxon>
        <taxon>Omphalotaceae</taxon>
        <taxon>Collybiopsis</taxon>
        <taxon>Collybiopsis luxurians</taxon>
    </lineage>
</organism>
<dbReference type="AlphaFoldDB" id="A0A0D0BCT9"/>
<evidence type="ECO:0000313" key="2">
    <source>
        <dbReference type="EMBL" id="KIK61480.1"/>
    </source>
</evidence>
<accession>A0A0D0BCT9</accession>
<dbReference type="Proteomes" id="UP000053593">
    <property type="component" value="Unassembled WGS sequence"/>
</dbReference>
<evidence type="ECO:0000313" key="3">
    <source>
        <dbReference type="Proteomes" id="UP000053593"/>
    </source>
</evidence>
<keyword evidence="1" id="KW-0175">Coiled coil</keyword>
<feature type="non-terminal residue" evidence="2">
    <location>
        <position position="1"/>
    </location>
</feature>
<name>A0A0D0BCT9_9AGAR</name>
<evidence type="ECO:0000256" key="1">
    <source>
        <dbReference type="SAM" id="Coils"/>
    </source>
</evidence>
<dbReference type="EMBL" id="KN834771">
    <property type="protein sequence ID" value="KIK61480.1"/>
    <property type="molecule type" value="Genomic_DNA"/>
</dbReference>
<feature type="coiled-coil region" evidence="1">
    <location>
        <begin position="69"/>
        <end position="110"/>
    </location>
</feature>
<proteinExistence type="predicted"/>
<dbReference type="OrthoDB" id="3060861at2759"/>
<protein>
    <submittedName>
        <fullName evidence="2">Uncharacterized protein</fullName>
    </submittedName>
</protein>
<reference evidence="2 3" key="1">
    <citation type="submission" date="2014-04" db="EMBL/GenBank/DDBJ databases">
        <title>Evolutionary Origins and Diversification of the Mycorrhizal Mutualists.</title>
        <authorList>
            <consortium name="DOE Joint Genome Institute"/>
            <consortium name="Mycorrhizal Genomics Consortium"/>
            <person name="Kohler A."/>
            <person name="Kuo A."/>
            <person name="Nagy L.G."/>
            <person name="Floudas D."/>
            <person name="Copeland A."/>
            <person name="Barry K.W."/>
            <person name="Cichocki N."/>
            <person name="Veneault-Fourrey C."/>
            <person name="LaButti K."/>
            <person name="Lindquist E.A."/>
            <person name="Lipzen A."/>
            <person name="Lundell T."/>
            <person name="Morin E."/>
            <person name="Murat C."/>
            <person name="Riley R."/>
            <person name="Ohm R."/>
            <person name="Sun H."/>
            <person name="Tunlid A."/>
            <person name="Henrissat B."/>
            <person name="Grigoriev I.V."/>
            <person name="Hibbett D.S."/>
            <person name="Martin F."/>
        </authorList>
    </citation>
    <scope>NUCLEOTIDE SEQUENCE [LARGE SCALE GENOMIC DNA]</scope>
    <source>
        <strain evidence="2 3">FD-317 M1</strain>
    </source>
</reference>
<sequence length="116" mass="13156">ERIGVETGCWLYLAAQHPGVREPFVHFTSPRLINDYLPILDTLHDTAHKMFVSLHSTRRYDAAELAANLKVAQDNEAASKAQNEQLRAERAQLDKELELKNDLIRRLQALHGNAAE</sequence>
<dbReference type="HOGENOM" id="CLU_169365_1_0_1"/>
<gene>
    <name evidence="2" type="ORF">GYMLUDRAFT_166409</name>
</gene>
<keyword evidence="3" id="KW-1185">Reference proteome</keyword>